<gene>
    <name evidence="3" type="ORF">HXX08_24045</name>
</gene>
<dbReference type="GO" id="GO:0035243">
    <property type="term" value="F:protein-arginine omega-N symmetric methyltransferase activity"/>
    <property type="evidence" value="ECO:0007669"/>
    <property type="project" value="TreeGrafter"/>
</dbReference>
<organism evidence="3 4">
    <name type="scientific">Candidatus Chlorohelix allophototropha</name>
    <dbReference type="NCBI Taxonomy" id="3003348"/>
    <lineage>
        <taxon>Bacteria</taxon>
        <taxon>Bacillati</taxon>
        <taxon>Chloroflexota</taxon>
        <taxon>Chloroflexia</taxon>
        <taxon>Candidatus Chloroheliales</taxon>
        <taxon>Candidatus Chloroheliaceae</taxon>
        <taxon>Candidatus Chlorohelix</taxon>
    </lineage>
</organism>
<dbReference type="SUPFAM" id="SSF53335">
    <property type="entry name" value="S-adenosyl-L-methionine-dependent methyltransferases"/>
    <property type="match status" value="1"/>
</dbReference>
<dbReference type="Proteomes" id="UP000521676">
    <property type="component" value="Unassembled WGS sequence"/>
</dbReference>
<sequence length="376" mass="41688">MEILQQKNRLTFAEFMELALYHPKGGYYNNRSSLIGARGDFYTAPQLTPVFGELIALQLKEMWERLGQPSNFAIVEMGAGQGTLAGDILLYLKANAPQLWENLVYRIVEISPILAEAQAHRIGVLPDGADLLKHVAWVGWDEIASDSVIGCFLSNELVDAFPVHLVSVSNGKLQEIYLTQNEAGELVEETGELSTPALETYFKTLGLDIASYEEDYRTEVNLHASPWLSRVAEKLQRGYILTIDYGYEAKSRFHPRRMSGTLQCYYRHQVSHNPYLNLGNQDITAHVDFSTLLNTGVALGLTTPGLISQAEFLGGLGIGEHFVQMSASTNSPNEVLAQREALLRLISPNEMGNFKVLLQVKNAPLEPTLSGWSACV</sequence>
<dbReference type="InterPro" id="IPR003788">
    <property type="entry name" value="NDUFAF7"/>
</dbReference>
<keyword evidence="2" id="KW-0808">Transferase</keyword>
<dbReference type="PANTHER" id="PTHR12049:SF7">
    <property type="entry name" value="PROTEIN ARGININE METHYLTRANSFERASE NDUFAF7, MITOCHONDRIAL"/>
    <property type="match status" value="1"/>
</dbReference>
<proteinExistence type="predicted"/>
<dbReference type="InterPro" id="IPR038375">
    <property type="entry name" value="NDUFAF7_sf"/>
</dbReference>
<accession>A0A8T7MA45</accession>
<dbReference type="Pfam" id="PF02636">
    <property type="entry name" value="Methyltransf_28"/>
    <property type="match status" value="1"/>
</dbReference>
<dbReference type="PANTHER" id="PTHR12049">
    <property type="entry name" value="PROTEIN ARGININE METHYLTRANSFERASE NDUFAF7, MITOCHONDRIAL"/>
    <property type="match status" value="1"/>
</dbReference>
<keyword evidence="1 3" id="KW-0489">Methyltransferase</keyword>
<dbReference type="InterPro" id="IPR029063">
    <property type="entry name" value="SAM-dependent_MTases_sf"/>
</dbReference>
<protein>
    <submittedName>
        <fullName evidence="3">SAM-dependent methyltransferase</fullName>
    </submittedName>
</protein>
<reference evidence="3 4" key="1">
    <citation type="submission" date="2020-06" db="EMBL/GenBank/DDBJ databases">
        <title>Anoxygenic phototrophic Chloroflexota member uses a Type I reaction center.</title>
        <authorList>
            <person name="Tsuji J.M."/>
            <person name="Shaw N.A."/>
            <person name="Nagashima S."/>
            <person name="Venkiteswaran J."/>
            <person name="Schiff S.L."/>
            <person name="Hanada S."/>
            <person name="Tank M."/>
            <person name="Neufeld J.D."/>
        </authorList>
    </citation>
    <scope>NUCLEOTIDE SEQUENCE [LARGE SCALE GENOMIC DNA]</scope>
    <source>
        <strain evidence="3">L227-S17</strain>
    </source>
</reference>
<comment type="caution">
    <text evidence="3">The sequence shown here is derived from an EMBL/GenBank/DDBJ whole genome shotgun (WGS) entry which is preliminary data.</text>
</comment>
<dbReference type="GO" id="GO:0032259">
    <property type="term" value="P:methylation"/>
    <property type="evidence" value="ECO:0007669"/>
    <property type="project" value="UniProtKB-KW"/>
</dbReference>
<name>A0A8T7MA45_9CHLR</name>
<evidence type="ECO:0000256" key="1">
    <source>
        <dbReference type="ARBA" id="ARBA00022603"/>
    </source>
</evidence>
<dbReference type="AlphaFoldDB" id="A0A8T7MA45"/>
<evidence type="ECO:0000313" key="3">
    <source>
        <dbReference type="EMBL" id="NWJ48944.1"/>
    </source>
</evidence>
<dbReference type="Gene3D" id="3.40.50.12710">
    <property type="match status" value="1"/>
</dbReference>
<evidence type="ECO:0000256" key="2">
    <source>
        <dbReference type="ARBA" id="ARBA00022679"/>
    </source>
</evidence>
<evidence type="ECO:0000313" key="4">
    <source>
        <dbReference type="Proteomes" id="UP000521676"/>
    </source>
</evidence>
<dbReference type="EMBL" id="JACATZ010000003">
    <property type="protein sequence ID" value="NWJ48944.1"/>
    <property type="molecule type" value="Genomic_DNA"/>
</dbReference>